<dbReference type="SUPFAM" id="SSF117281">
    <property type="entry name" value="Kelch motif"/>
    <property type="match status" value="1"/>
</dbReference>
<gene>
    <name evidence="5" type="ORF">ECRASSUSDP1_LOCUS7368</name>
</gene>
<reference evidence="5" key="1">
    <citation type="submission" date="2023-07" db="EMBL/GenBank/DDBJ databases">
        <authorList>
            <consortium name="AG Swart"/>
            <person name="Singh M."/>
            <person name="Singh A."/>
            <person name="Seah K."/>
            <person name="Emmerich C."/>
        </authorList>
    </citation>
    <scope>NUCLEOTIDE SEQUENCE</scope>
    <source>
        <strain evidence="5">DP1</strain>
    </source>
</reference>
<keyword evidence="1" id="KW-0880">Kelch repeat</keyword>
<keyword evidence="2" id="KW-0677">Repeat</keyword>
<evidence type="ECO:0000259" key="4">
    <source>
        <dbReference type="PROSITE" id="PS50119"/>
    </source>
</evidence>
<dbReference type="InterPro" id="IPR015915">
    <property type="entry name" value="Kelch-typ_b-propeller"/>
</dbReference>
<sequence length="496" mass="58477">MESQGNSKNCSEHFNEDLKGFCKDCFAGICFRCAIGKHRNHNIVMLDEIDGGDLSTQIDLFDNKLSSIRDKANNLLEKARRFDSHHDRLPDILSKFREIIEKFESGVYKKMIVGELEKNYMQVNEMADKLAIEQSEDTRIFKMPILDSENNDELDIKDFEYISSIIDDRRVLIMKYEQNLKIQKTLIAEYNHIDIDEHIIEFFQSLFIVKKKLTDRRIIHYFEWGNKNIHFYDVVNHKQTKYLVDFDKYIPKFCRTVVTDHGRLFCIAGRHQDNMCCNWMLEYIEEKKCLEHRAVLNDPRSDFTAIYDGEMDRIYAIGGNDAKNFYTNCEYYDVNEDKWVRIANLNVARDSAACCIFNSRYIYVFSGRIKFNPKEITDVCEMYDIEKKNWEIISLNKKNRWVPCDLAMCYQISPTNILIFGGFDRQNRTNATFVFNTSKNTIERASDLPTVGSFSTMVFHIEDKNLYTVGWNNTKKNLYKYSISEGLWSLDEDFTI</sequence>
<feature type="domain" description="B box-type" evidence="4">
    <location>
        <begin position="5"/>
        <end position="46"/>
    </location>
</feature>
<name>A0AAD1UG81_EUPCR</name>
<evidence type="ECO:0000256" key="1">
    <source>
        <dbReference type="ARBA" id="ARBA00022441"/>
    </source>
</evidence>
<accession>A0AAD1UG81</accession>
<dbReference type="PANTHER" id="PTHR46260:SF3">
    <property type="entry name" value="RING-TYPE DOMAIN-CONTAINING PROTEIN"/>
    <property type="match status" value="1"/>
</dbReference>
<dbReference type="Pfam" id="PF01344">
    <property type="entry name" value="Kelch_1"/>
    <property type="match status" value="1"/>
</dbReference>
<dbReference type="Pfam" id="PF00643">
    <property type="entry name" value="zf-B_box"/>
    <property type="match status" value="1"/>
</dbReference>
<dbReference type="GO" id="GO:0008270">
    <property type="term" value="F:zinc ion binding"/>
    <property type="evidence" value="ECO:0007669"/>
    <property type="project" value="UniProtKB-KW"/>
</dbReference>
<dbReference type="Gene3D" id="3.30.160.60">
    <property type="entry name" value="Classic Zinc Finger"/>
    <property type="match status" value="1"/>
</dbReference>
<protein>
    <recommendedName>
        <fullName evidence="4">B box-type domain-containing protein</fullName>
    </recommendedName>
</protein>
<evidence type="ECO:0000313" key="6">
    <source>
        <dbReference type="Proteomes" id="UP001295684"/>
    </source>
</evidence>
<keyword evidence="6" id="KW-1185">Reference proteome</keyword>
<dbReference type="SUPFAM" id="SSF57845">
    <property type="entry name" value="B-box zinc-binding domain"/>
    <property type="match status" value="1"/>
</dbReference>
<comment type="caution">
    <text evidence="5">The sequence shown here is derived from an EMBL/GenBank/DDBJ whole genome shotgun (WGS) entry which is preliminary data.</text>
</comment>
<evidence type="ECO:0000313" key="5">
    <source>
        <dbReference type="EMBL" id="CAI2366097.1"/>
    </source>
</evidence>
<keyword evidence="3" id="KW-0479">Metal-binding</keyword>
<evidence type="ECO:0000256" key="3">
    <source>
        <dbReference type="PROSITE-ProRule" id="PRU00024"/>
    </source>
</evidence>
<dbReference type="PANTHER" id="PTHR46260">
    <property type="entry name" value="RING-TYPE DOMAIN-CONTAINING PROTEIN"/>
    <property type="match status" value="1"/>
</dbReference>
<keyword evidence="3" id="KW-0863">Zinc-finger</keyword>
<dbReference type="Gene3D" id="2.120.10.80">
    <property type="entry name" value="Kelch-type beta propeller"/>
    <property type="match status" value="1"/>
</dbReference>
<evidence type="ECO:0000256" key="2">
    <source>
        <dbReference type="ARBA" id="ARBA00022737"/>
    </source>
</evidence>
<organism evidence="5 6">
    <name type="scientific">Euplotes crassus</name>
    <dbReference type="NCBI Taxonomy" id="5936"/>
    <lineage>
        <taxon>Eukaryota</taxon>
        <taxon>Sar</taxon>
        <taxon>Alveolata</taxon>
        <taxon>Ciliophora</taxon>
        <taxon>Intramacronucleata</taxon>
        <taxon>Spirotrichea</taxon>
        <taxon>Hypotrichia</taxon>
        <taxon>Euplotida</taxon>
        <taxon>Euplotidae</taxon>
        <taxon>Moneuplotes</taxon>
    </lineage>
</organism>
<dbReference type="InterPro" id="IPR051746">
    <property type="entry name" value="Kelch_domain_containing_8"/>
</dbReference>
<dbReference type="EMBL" id="CAMPGE010007172">
    <property type="protein sequence ID" value="CAI2366097.1"/>
    <property type="molecule type" value="Genomic_DNA"/>
</dbReference>
<dbReference type="AlphaFoldDB" id="A0AAD1UG81"/>
<dbReference type="InterPro" id="IPR000315">
    <property type="entry name" value="Znf_B-box"/>
</dbReference>
<proteinExistence type="predicted"/>
<dbReference type="Proteomes" id="UP001295684">
    <property type="component" value="Unassembled WGS sequence"/>
</dbReference>
<dbReference type="PROSITE" id="PS50119">
    <property type="entry name" value="ZF_BBOX"/>
    <property type="match status" value="1"/>
</dbReference>
<dbReference type="SMART" id="SM00336">
    <property type="entry name" value="BBOX"/>
    <property type="match status" value="1"/>
</dbReference>
<dbReference type="InterPro" id="IPR006652">
    <property type="entry name" value="Kelch_1"/>
</dbReference>
<dbReference type="SMART" id="SM00612">
    <property type="entry name" value="Kelch"/>
    <property type="match status" value="3"/>
</dbReference>
<keyword evidence="3" id="KW-0862">Zinc</keyword>